<gene>
    <name evidence="1" type="ORF">EYC87_13495</name>
</gene>
<organism evidence="1 2">
    <name type="scientific">Candidatus Seongchinamella marina</name>
    <dbReference type="NCBI Taxonomy" id="2518990"/>
    <lineage>
        <taxon>Bacteria</taxon>
        <taxon>Pseudomonadati</taxon>
        <taxon>Pseudomonadota</taxon>
        <taxon>Gammaproteobacteria</taxon>
        <taxon>Cellvibrionales</taxon>
        <taxon>Halieaceae</taxon>
        <taxon>Seongchinamella</taxon>
    </lineage>
</organism>
<name>A0ABT3SX73_9GAMM</name>
<dbReference type="Proteomes" id="UP001143307">
    <property type="component" value="Unassembled WGS sequence"/>
</dbReference>
<keyword evidence="2" id="KW-1185">Reference proteome</keyword>
<proteinExistence type="predicted"/>
<dbReference type="Pfam" id="PF10604">
    <property type="entry name" value="Polyketide_cyc2"/>
    <property type="match status" value="1"/>
</dbReference>
<dbReference type="Gene3D" id="3.30.530.20">
    <property type="match status" value="1"/>
</dbReference>
<accession>A0ABT3SX73</accession>
<comment type="caution">
    <text evidence="1">The sequence shown here is derived from an EMBL/GenBank/DDBJ whole genome shotgun (WGS) entry which is preliminary data.</text>
</comment>
<protein>
    <submittedName>
        <fullName evidence="1">SRPBCC family protein</fullName>
    </submittedName>
</protein>
<reference evidence="1" key="1">
    <citation type="submission" date="2019-02" db="EMBL/GenBank/DDBJ databases">
        <authorList>
            <person name="Li S.-H."/>
        </authorList>
    </citation>
    <scope>NUCLEOTIDE SEQUENCE</scope>
    <source>
        <strain evidence="1">IMCC8485</strain>
    </source>
</reference>
<evidence type="ECO:0000313" key="2">
    <source>
        <dbReference type="Proteomes" id="UP001143307"/>
    </source>
</evidence>
<dbReference type="InterPro" id="IPR019587">
    <property type="entry name" value="Polyketide_cyclase/dehydratase"/>
</dbReference>
<dbReference type="SUPFAM" id="SSF55961">
    <property type="entry name" value="Bet v1-like"/>
    <property type="match status" value="1"/>
</dbReference>
<evidence type="ECO:0000313" key="1">
    <source>
        <dbReference type="EMBL" id="MCX2974603.1"/>
    </source>
</evidence>
<dbReference type="RefSeq" id="WP_279253343.1">
    <property type="nucleotide sequence ID" value="NZ_SHNP01000004.1"/>
</dbReference>
<sequence>MSDYFECTPVGLDFLEHTKNVFKAEEIVKASPEQIFEVFEDAHAWTVWAMPIQKVEWTSPRPFGVGTTRTVSMMGGMDGYEEFIAWEPGKRMAFTFVGCSKDSTDKFLEDYRVTDLGDGSCRVEWHMAMETRGASRHMMFLTRPLMRLANRSMFKKFRKYTEAYAARASQPEP</sequence>
<dbReference type="EMBL" id="SHNP01000004">
    <property type="protein sequence ID" value="MCX2974603.1"/>
    <property type="molecule type" value="Genomic_DNA"/>
</dbReference>
<dbReference type="CDD" id="cd07821">
    <property type="entry name" value="PYR_PYL_RCAR_like"/>
    <property type="match status" value="1"/>
</dbReference>
<dbReference type="InterPro" id="IPR023393">
    <property type="entry name" value="START-like_dom_sf"/>
</dbReference>